<protein>
    <submittedName>
        <fullName evidence="1">Uncharacterized protein</fullName>
    </submittedName>
</protein>
<name>A0AAE0PK63_SORBR</name>
<gene>
    <name evidence="1" type="ORF">B0T20DRAFT_159400</name>
</gene>
<keyword evidence="2" id="KW-1185">Reference proteome</keyword>
<dbReference type="EMBL" id="JAUTDP010000003">
    <property type="protein sequence ID" value="KAK3401025.1"/>
    <property type="molecule type" value="Genomic_DNA"/>
</dbReference>
<dbReference type="Proteomes" id="UP001281003">
    <property type="component" value="Unassembled WGS sequence"/>
</dbReference>
<dbReference type="AlphaFoldDB" id="A0AAE0PK63"/>
<organism evidence="1 2">
    <name type="scientific">Sordaria brevicollis</name>
    <dbReference type="NCBI Taxonomy" id="83679"/>
    <lineage>
        <taxon>Eukaryota</taxon>
        <taxon>Fungi</taxon>
        <taxon>Dikarya</taxon>
        <taxon>Ascomycota</taxon>
        <taxon>Pezizomycotina</taxon>
        <taxon>Sordariomycetes</taxon>
        <taxon>Sordariomycetidae</taxon>
        <taxon>Sordariales</taxon>
        <taxon>Sordariaceae</taxon>
        <taxon>Sordaria</taxon>
    </lineage>
</organism>
<sequence>MSKLSVLTLGFVTTWGLMFFRLRKRHLTGYGSWIAMTSLAENLRPTWWESVFGVNCGVIPAGRFNDSDCVLLVCLSSLRAHWSRVNTKGIGAKRPVVGASTFAIQEHRMNGRSRDTFCNSWSPR</sequence>
<reference evidence="1" key="1">
    <citation type="journal article" date="2023" name="Mol. Phylogenet. Evol.">
        <title>Genome-scale phylogeny and comparative genomics of the fungal order Sordariales.</title>
        <authorList>
            <person name="Hensen N."/>
            <person name="Bonometti L."/>
            <person name="Westerberg I."/>
            <person name="Brannstrom I.O."/>
            <person name="Guillou S."/>
            <person name="Cros-Aarteil S."/>
            <person name="Calhoun S."/>
            <person name="Haridas S."/>
            <person name="Kuo A."/>
            <person name="Mondo S."/>
            <person name="Pangilinan J."/>
            <person name="Riley R."/>
            <person name="LaButti K."/>
            <person name="Andreopoulos B."/>
            <person name="Lipzen A."/>
            <person name="Chen C."/>
            <person name="Yan M."/>
            <person name="Daum C."/>
            <person name="Ng V."/>
            <person name="Clum A."/>
            <person name="Steindorff A."/>
            <person name="Ohm R.A."/>
            <person name="Martin F."/>
            <person name="Silar P."/>
            <person name="Natvig D.O."/>
            <person name="Lalanne C."/>
            <person name="Gautier V."/>
            <person name="Ament-Velasquez S.L."/>
            <person name="Kruys A."/>
            <person name="Hutchinson M.I."/>
            <person name="Powell A.J."/>
            <person name="Barry K."/>
            <person name="Miller A.N."/>
            <person name="Grigoriev I.V."/>
            <person name="Debuchy R."/>
            <person name="Gladieux P."/>
            <person name="Hiltunen Thoren M."/>
            <person name="Johannesson H."/>
        </authorList>
    </citation>
    <scope>NUCLEOTIDE SEQUENCE</scope>
    <source>
        <strain evidence="1">FGSC 1904</strain>
    </source>
</reference>
<evidence type="ECO:0000313" key="2">
    <source>
        <dbReference type="Proteomes" id="UP001281003"/>
    </source>
</evidence>
<proteinExistence type="predicted"/>
<reference evidence="1" key="2">
    <citation type="submission" date="2023-07" db="EMBL/GenBank/DDBJ databases">
        <authorList>
            <consortium name="Lawrence Berkeley National Laboratory"/>
            <person name="Haridas S."/>
            <person name="Hensen N."/>
            <person name="Bonometti L."/>
            <person name="Westerberg I."/>
            <person name="Brannstrom I.O."/>
            <person name="Guillou S."/>
            <person name="Cros-Aarteil S."/>
            <person name="Calhoun S."/>
            <person name="Kuo A."/>
            <person name="Mondo S."/>
            <person name="Pangilinan J."/>
            <person name="Riley R."/>
            <person name="LaButti K."/>
            <person name="Andreopoulos B."/>
            <person name="Lipzen A."/>
            <person name="Chen C."/>
            <person name="Yanf M."/>
            <person name="Daum C."/>
            <person name="Ng V."/>
            <person name="Clum A."/>
            <person name="Steindorff A."/>
            <person name="Ohm R."/>
            <person name="Martin F."/>
            <person name="Silar P."/>
            <person name="Natvig D."/>
            <person name="Lalanne C."/>
            <person name="Gautier V."/>
            <person name="Ament-velasquez S.L."/>
            <person name="Kruys A."/>
            <person name="Hutchinson M.I."/>
            <person name="Powell A.J."/>
            <person name="Barry K."/>
            <person name="Miller A.N."/>
            <person name="Grigoriev I.V."/>
            <person name="Debuchy R."/>
            <person name="Gladieux P."/>
            <person name="Thoren M.H."/>
            <person name="Johannesson H."/>
        </authorList>
    </citation>
    <scope>NUCLEOTIDE SEQUENCE</scope>
    <source>
        <strain evidence="1">FGSC 1904</strain>
    </source>
</reference>
<accession>A0AAE0PK63</accession>
<comment type="caution">
    <text evidence="1">The sequence shown here is derived from an EMBL/GenBank/DDBJ whole genome shotgun (WGS) entry which is preliminary data.</text>
</comment>
<evidence type="ECO:0000313" key="1">
    <source>
        <dbReference type="EMBL" id="KAK3401025.1"/>
    </source>
</evidence>